<dbReference type="PANTHER" id="PTHR22642:SF2">
    <property type="entry name" value="PROTEIN LONG AFTER FAR-RED 3"/>
    <property type="match status" value="1"/>
</dbReference>
<dbReference type="Gene3D" id="2.30.40.10">
    <property type="entry name" value="Urease, subunit C, domain 1"/>
    <property type="match status" value="1"/>
</dbReference>
<dbReference type="InterPro" id="IPR013108">
    <property type="entry name" value="Amidohydro_3"/>
</dbReference>
<dbReference type="InterPro" id="IPR032466">
    <property type="entry name" value="Metal_Hydrolase"/>
</dbReference>
<dbReference type="SUPFAM" id="SSF51338">
    <property type="entry name" value="Composite domain of metallo-dependent hydrolases"/>
    <property type="match status" value="1"/>
</dbReference>
<sequence>MKPYSDMPGHYGLRLHPLAYYDTICRKAYAAGFQVNTHAIGDSGNRIMLKIYARFLKGKNDRRWRIEHAQVISPDDFHYFGDFNIIPSIQSTHCTSDMYWAGERLGPKRLKTAYAYKQLLEQNGWEVNGTDFPIEDISPIKTFYAAVSRKDLNGWPPGGFQMENAISRKAALRSITIWPAKGSFDEKIKGSIEPGKFADFVMLDRDIMRCREAEIPHAGPLLNFVQGEMVYRNDEWEINRK</sequence>
<reference evidence="2" key="1">
    <citation type="submission" date="2018-06" db="EMBL/GenBank/DDBJ databases">
        <authorList>
            <person name="Zhirakovskaya E."/>
        </authorList>
    </citation>
    <scope>NUCLEOTIDE SEQUENCE</scope>
</reference>
<evidence type="ECO:0000259" key="1">
    <source>
        <dbReference type="Pfam" id="PF07969"/>
    </source>
</evidence>
<dbReference type="Pfam" id="PF07969">
    <property type="entry name" value="Amidohydro_3"/>
    <property type="match status" value="1"/>
</dbReference>
<proteinExistence type="predicted"/>
<organism evidence="2">
    <name type="scientific">hydrothermal vent metagenome</name>
    <dbReference type="NCBI Taxonomy" id="652676"/>
    <lineage>
        <taxon>unclassified sequences</taxon>
        <taxon>metagenomes</taxon>
        <taxon>ecological metagenomes</taxon>
    </lineage>
</organism>
<feature type="domain" description="Amidohydrolase 3" evidence="1">
    <location>
        <begin position="14"/>
        <end position="231"/>
    </location>
</feature>
<evidence type="ECO:0000313" key="2">
    <source>
        <dbReference type="EMBL" id="VAW27823.1"/>
    </source>
</evidence>
<dbReference type="Gene3D" id="3.20.20.140">
    <property type="entry name" value="Metal-dependent hydrolases"/>
    <property type="match status" value="1"/>
</dbReference>
<dbReference type="EMBL" id="UOET01000162">
    <property type="protein sequence ID" value="VAW27823.1"/>
    <property type="molecule type" value="Genomic_DNA"/>
</dbReference>
<protein>
    <recommendedName>
        <fullName evidence="1">Amidohydrolase 3 domain-containing protein</fullName>
    </recommendedName>
</protein>
<accession>A0A3B0UHJ6</accession>
<gene>
    <name evidence="2" type="ORF">MNBD_BACTEROID07-1335</name>
</gene>
<dbReference type="SUPFAM" id="SSF51556">
    <property type="entry name" value="Metallo-dependent hydrolases"/>
    <property type="match status" value="1"/>
</dbReference>
<dbReference type="InterPro" id="IPR011059">
    <property type="entry name" value="Metal-dep_hydrolase_composite"/>
</dbReference>
<dbReference type="GO" id="GO:0016810">
    <property type="term" value="F:hydrolase activity, acting on carbon-nitrogen (but not peptide) bonds"/>
    <property type="evidence" value="ECO:0007669"/>
    <property type="project" value="InterPro"/>
</dbReference>
<name>A0A3B0UHJ6_9ZZZZ</name>
<dbReference type="AlphaFoldDB" id="A0A3B0UHJ6"/>
<dbReference type="PANTHER" id="PTHR22642">
    <property type="entry name" value="IMIDAZOLONEPROPIONASE"/>
    <property type="match status" value="1"/>
</dbReference>